<dbReference type="CTD" id="7008"/>
<dbReference type="Proteomes" id="UP001652628">
    <property type="component" value="Chromosome 2R"/>
</dbReference>
<keyword evidence="1" id="KW-0863">Zinc-finger</keyword>
<dbReference type="InterPro" id="IPR013087">
    <property type="entry name" value="Znf_C2H2_type"/>
</dbReference>
<name>A0AB39Z646_DROSZ</name>
<protein>
    <submittedName>
        <fullName evidence="5">Protein teflon</fullName>
    </submittedName>
</protein>
<accession>A0AB39Z646</accession>
<feature type="compositionally biased region" description="Polar residues" evidence="2">
    <location>
        <begin position="376"/>
        <end position="387"/>
    </location>
</feature>
<evidence type="ECO:0000259" key="3">
    <source>
        <dbReference type="PROSITE" id="PS50157"/>
    </source>
</evidence>
<reference evidence="5" key="1">
    <citation type="submission" date="2025-08" db="UniProtKB">
        <authorList>
            <consortium name="RefSeq"/>
        </authorList>
    </citation>
    <scope>IDENTIFICATION</scope>
</reference>
<keyword evidence="1" id="KW-0479">Metal-binding</keyword>
<dbReference type="SMART" id="SM00355">
    <property type="entry name" value="ZnF_C2H2"/>
    <property type="match status" value="3"/>
</dbReference>
<dbReference type="AlphaFoldDB" id="A0AB39Z646"/>
<feature type="domain" description="C2H2-type" evidence="3">
    <location>
        <begin position="623"/>
        <end position="647"/>
    </location>
</feature>
<dbReference type="GO" id="GO:0008270">
    <property type="term" value="F:zinc ion binding"/>
    <property type="evidence" value="ECO:0007669"/>
    <property type="project" value="UniProtKB-KW"/>
</dbReference>
<evidence type="ECO:0000313" key="5">
    <source>
        <dbReference type="RefSeq" id="XP_016929083.2"/>
    </source>
</evidence>
<dbReference type="Gene3D" id="3.30.160.60">
    <property type="entry name" value="Classic Zinc Finger"/>
    <property type="match status" value="1"/>
</dbReference>
<organism evidence="4 5">
    <name type="scientific">Drosophila suzukii</name>
    <name type="common">Spotted-wing drosophila fruit fly</name>
    <dbReference type="NCBI Taxonomy" id="28584"/>
    <lineage>
        <taxon>Eukaryota</taxon>
        <taxon>Metazoa</taxon>
        <taxon>Ecdysozoa</taxon>
        <taxon>Arthropoda</taxon>
        <taxon>Hexapoda</taxon>
        <taxon>Insecta</taxon>
        <taxon>Pterygota</taxon>
        <taxon>Neoptera</taxon>
        <taxon>Endopterygota</taxon>
        <taxon>Diptera</taxon>
        <taxon>Brachycera</taxon>
        <taxon>Muscomorpha</taxon>
        <taxon>Ephydroidea</taxon>
        <taxon>Drosophilidae</taxon>
        <taxon>Drosophila</taxon>
        <taxon>Sophophora</taxon>
    </lineage>
</organism>
<dbReference type="GeneID" id="108009324"/>
<evidence type="ECO:0000256" key="2">
    <source>
        <dbReference type="SAM" id="MobiDB-lite"/>
    </source>
</evidence>
<dbReference type="PROSITE" id="PS50157">
    <property type="entry name" value="ZINC_FINGER_C2H2_2"/>
    <property type="match status" value="1"/>
</dbReference>
<sequence length="647" mass="72828">MSSFLDMLSGSGEVDLKKCGDVVVSPCDNMIALYCHFCRDIFTQLPEFLRHLQWAHADALHFTKEHNVYSVEELMSDELEDQEDAQSAGNSSSSGDSGVQAESEEPVAPKDYQDDPQDTIEKLKPIYKSDSKKVLPDENDFREKEPKVQGRGFNGPRKAENKGKSLKICELKSHAIAKKSRKHMSVVKSRILQAIKGDLPANLQMKPPNTKCSLPITEPLQEDNIPTHSFHTPPKPVPTSSSLSVRKSTLTKAQYCVVKKPLNMKPKPISTGHEERMLEISKPASQSQVVKKRKSSPLQIRHVEVFPPLNLVPTALIKPKEPIKDFSNLPPLHKHAKTLIKPENAIENSSSISALVKKVSNPHQTNKPSLKRVFGENNQDTSQSLTGRELNSSIAQNPLKTNTKKFLKLSAKLEQENLLRPSTDNTVCSVSEKNNTKFRTLVLGNKNVLKKEQTSPTKTARLATPSTEILKKVGLPAIIDSTYEDTKALDELVNLREKAAQFSKIYRKYDSIWNYRNINPPVKHEFIACKVAALTAEVNLAMKCDLSESDIKRIVNLISVWNKDMVNLQTVNPSTITATAQRHLSLFKYLPVKFAYFCESCDDIFTFEEVFNKHSLSHQPVPYRCPICQKAFKHQGFYDKHVRTFHA</sequence>
<dbReference type="RefSeq" id="XP_016929083.2">
    <property type="nucleotide sequence ID" value="XM_017073594.4"/>
</dbReference>
<feature type="compositionally biased region" description="Basic and acidic residues" evidence="2">
    <location>
        <begin position="107"/>
        <end position="148"/>
    </location>
</feature>
<evidence type="ECO:0000313" key="4">
    <source>
        <dbReference type="Proteomes" id="UP001652628"/>
    </source>
</evidence>
<feature type="region of interest" description="Disordered" evidence="2">
    <location>
        <begin position="78"/>
        <end position="161"/>
    </location>
</feature>
<feature type="region of interest" description="Disordered" evidence="2">
    <location>
        <begin position="359"/>
        <end position="387"/>
    </location>
</feature>
<keyword evidence="1" id="KW-0862">Zinc</keyword>
<dbReference type="PROSITE" id="PS00028">
    <property type="entry name" value="ZINC_FINGER_C2H2_1"/>
    <property type="match status" value="2"/>
</dbReference>
<evidence type="ECO:0000256" key="1">
    <source>
        <dbReference type="PROSITE-ProRule" id="PRU00042"/>
    </source>
</evidence>
<gene>
    <name evidence="5" type="primary">tef</name>
</gene>
<keyword evidence="4" id="KW-1185">Reference proteome</keyword>
<feature type="compositionally biased region" description="Low complexity" evidence="2">
    <location>
        <begin position="85"/>
        <end position="101"/>
    </location>
</feature>
<dbReference type="InterPro" id="IPR036236">
    <property type="entry name" value="Znf_C2H2_sf"/>
</dbReference>
<proteinExistence type="predicted"/>
<dbReference type="SUPFAM" id="SSF57667">
    <property type="entry name" value="beta-beta-alpha zinc fingers"/>
    <property type="match status" value="1"/>
</dbReference>